<gene>
    <name evidence="1" type="ORF">HPB47_023850</name>
</gene>
<proteinExistence type="predicted"/>
<protein>
    <submittedName>
        <fullName evidence="1">Uncharacterized protein</fullName>
    </submittedName>
</protein>
<sequence length="1129" mass="123778">MYVEIEIVPHSMGPTSAKSPSAASGTEPASQTMKSLHPEVCPDPLRELSPIIYYVQSMRDQPDDSSNASKKPHIKSSAFKDLKNESCVKSGDGFCLAVSLQDGTIIYVSSTISPILGYSKDMLLGQCIMNFLYPRDRITFANHLSQGLNSRFNEDAKGMCHNRSQSTFLCRLRQYHSLKFGYGISDKKVQYKPFQMSVYIKDVIVDDVSVENASTAMCLIVTAVSIQTAYRVPNEIPAMTCFSTRHTASCHFSHVDLSAAVYLGYLPQDMLGHSVFDFYCMEDLSQLKDIYELVIKEQGHSFRSKPYRFKAFNGSFVILETEWSCFINPWTRKLEFVVGQHRVLKGPKIPNVFMEASRDNPEIRPPSEEVLSNNRHLQEQIKDILSQPVKPRESNHLRQRSNKRRKELASFVSTLVDEMSHKRVDKGEEQIAIEGCTCSDQGSVVMGEISPHQELHDSDPSSESPPNIQEIRYQENIERFFASHPKTNLSESPGELKIDNVQIEHENRDEENCKATASPESFENKSTSDFALNDSNYGSGGGGSGSGGGGSNGRGSNGGSGGGSGGRCLDSKRKHSSVTTGDSGNESLTVKEQQTTTSSSCGSRNGSAGGDSTENNYPPCPPLTEEVLLQHNRMAHKHVKHPAPDEFCAAKDNYRFKRSGSPPVNSLLHKHTKPSRDGVDGSTAASAPFTPLMHAASLVTSQPDNVAAFMPNLAIPTYTYVPLNSTQTPANTPFLIPVMYVGGVPLYPSLSTMEGTQSKGMWQCGALPLMPMWQQTSVGSQELPKQEKASSGGNVCSDKLTEDGLRKETSDKTLPNLKDGGGAPCGDVEGSGRAFKQYATKYSVGAVPGLAGSKDKKAEDLNNHEGSDKDTQQDDSVSLSFESSFFGKSENSESQFSSEKSSEDTDTEMKIRRRKHPMRGTLREPHWTEGVNLSADLVYRYQLRAADLADVLKSDMDKLQRLQQPRLVSEQLSVLQHELEDREDLDEATAGGDELRPKDQDIASSQGLTAAQNCACMYAMEEDLTEWSFVPDSERRSHPAGKASFTGIPVPPHFRCPSSCAPVNSVHTTAVHEISGVVAVSLQTNSGVVLSLTCRQDKVLGLLSEVRYECDSVSVLELRDASFDAVPSS</sequence>
<evidence type="ECO:0000313" key="1">
    <source>
        <dbReference type="EMBL" id="KAG0429217.1"/>
    </source>
</evidence>
<keyword evidence="2" id="KW-1185">Reference proteome</keyword>
<name>A0AC60Q7T9_IXOPE</name>
<accession>A0AC60Q7T9</accession>
<dbReference type="Proteomes" id="UP000805193">
    <property type="component" value="Unassembled WGS sequence"/>
</dbReference>
<dbReference type="EMBL" id="JABSTQ010009431">
    <property type="protein sequence ID" value="KAG0429217.1"/>
    <property type="molecule type" value="Genomic_DNA"/>
</dbReference>
<reference evidence="1 2" key="1">
    <citation type="journal article" date="2020" name="Cell">
        <title>Large-Scale Comparative Analyses of Tick Genomes Elucidate Their Genetic Diversity and Vector Capacities.</title>
        <authorList>
            <consortium name="Tick Genome and Microbiome Consortium (TIGMIC)"/>
            <person name="Jia N."/>
            <person name="Wang J."/>
            <person name="Shi W."/>
            <person name="Du L."/>
            <person name="Sun Y."/>
            <person name="Zhan W."/>
            <person name="Jiang J.F."/>
            <person name="Wang Q."/>
            <person name="Zhang B."/>
            <person name="Ji P."/>
            <person name="Bell-Sakyi L."/>
            <person name="Cui X.M."/>
            <person name="Yuan T.T."/>
            <person name="Jiang B.G."/>
            <person name="Yang W.F."/>
            <person name="Lam T.T."/>
            <person name="Chang Q.C."/>
            <person name="Ding S.J."/>
            <person name="Wang X.J."/>
            <person name="Zhu J.G."/>
            <person name="Ruan X.D."/>
            <person name="Zhao L."/>
            <person name="Wei J.T."/>
            <person name="Ye R.Z."/>
            <person name="Que T.C."/>
            <person name="Du C.H."/>
            <person name="Zhou Y.H."/>
            <person name="Cheng J.X."/>
            <person name="Dai P.F."/>
            <person name="Guo W.B."/>
            <person name="Han X.H."/>
            <person name="Huang E.J."/>
            <person name="Li L.F."/>
            <person name="Wei W."/>
            <person name="Gao Y.C."/>
            <person name="Liu J.Z."/>
            <person name="Shao H.Z."/>
            <person name="Wang X."/>
            <person name="Wang C.C."/>
            <person name="Yang T.C."/>
            <person name="Huo Q.B."/>
            <person name="Li W."/>
            <person name="Chen H.Y."/>
            <person name="Chen S.E."/>
            <person name="Zhou L.G."/>
            <person name="Ni X.B."/>
            <person name="Tian J.H."/>
            <person name="Sheng Y."/>
            <person name="Liu T."/>
            <person name="Pan Y.S."/>
            <person name="Xia L.Y."/>
            <person name="Li J."/>
            <person name="Zhao F."/>
            <person name="Cao W.C."/>
        </authorList>
    </citation>
    <scope>NUCLEOTIDE SEQUENCE [LARGE SCALE GENOMIC DNA]</scope>
    <source>
        <strain evidence="1">Iper-2018</strain>
    </source>
</reference>
<evidence type="ECO:0000313" key="2">
    <source>
        <dbReference type="Proteomes" id="UP000805193"/>
    </source>
</evidence>
<comment type="caution">
    <text evidence="1">The sequence shown here is derived from an EMBL/GenBank/DDBJ whole genome shotgun (WGS) entry which is preliminary data.</text>
</comment>
<organism evidence="1 2">
    <name type="scientific">Ixodes persulcatus</name>
    <name type="common">Taiga tick</name>
    <dbReference type="NCBI Taxonomy" id="34615"/>
    <lineage>
        <taxon>Eukaryota</taxon>
        <taxon>Metazoa</taxon>
        <taxon>Ecdysozoa</taxon>
        <taxon>Arthropoda</taxon>
        <taxon>Chelicerata</taxon>
        <taxon>Arachnida</taxon>
        <taxon>Acari</taxon>
        <taxon>Parasitiformes</taxon>
        <taxon>Ixodida</taxon>
        <taxon>Ixodoidea</taxon>
        <taxon>Ixodidae</taxon>
        <taxon>Ixodinae</taxon>
        <taxon>Ixodes</taxon>
    </lineage>
</organism>